<proteinExistence type="inferred from homology"/>
<keyword evidence="5 6" id="KW-0233">DNA recombination</keyword>
<name>A0A3F3ITK3_SALER</name>
<dbReference type="GO" id="GO:0006313">
    <property type="term" value="P:DNA transposition"/>
    <property type="evidence" value="ECO:0007669"/>
    <property type="project" value="UniProtKB-UniRule"/>
</dbReference>
<dbReference type="Proteomes" id="UP000866740">
    <property type="component" value="Unassembled WGS sequence"/>
</dbReference>
<dbReference type="EMBL" id="MLTE01000017">
    <property type="protein sequence ID" value="OHJ48444.1"/>
    <property type="molecule type" value="Genomic_DNA"/>
</dbReference>
<accession>A0A3F3ITK3</accession>
<sequence>MNVNRQLRTDLTDARWGKCGKTNAVWLLNWTHISPRMLKPTVKTAPVEKTIKTAMGTIELATPRDRNGTFEPQLVKKHQSTLSDEIKLKIVRLFALGMIYQDISRFICLQRFHLQVESQDVV</sequence>
<gene>
    <name evidence="7" type="ORF">A7S51_21430</name>
</gene>
<comment type="caution">
    <text evidence="7">The sequence shown here is derived from an EMBL/GenBank/DDBJ whole genome shotgun (WGS) entry which is preliminary data.</text>
</comment>
<keyword evidence="4 6" id="KW-0238">DNA-binding</keyword>
<evidence type="ECO:0000256" key="1">
    <source>
        <dbReference type="ARBA" id="ARBA00002190"/>
    </source>
</evidence>
<comment type="function">
    <text evidence="1 6">Required for the transposition of the insertion element.</text>
</comment>
<protein>
    <recommendedName>
        <fullName evidence="6">Mutator family transposase</fullName>
    </recommendedName>
</protein>
<evidence type="ECO:0000313" key="7">
    <source>
        <dbReference type="EMBL" id="OHJ48444.1"/>
    </source>
</evidence>
<dbReference type="PANTHER" id="PTHR33217">
    <property type="entry name" value="TRANSPOSASE FOR INSERTION SEQUENCE ELEMENT IS1081"/>
    <property type="match status" value="1"/>
</dbReference>
<evidence type="ECO:0000256" key="4">
    <source>
        <dbReference type="ARBA" id="ARBA00023125"/>
    </source>
</evidence>
<dbReference type="InterPro" id="IPR001207">
    <property type="entry name" value="Transposase_mutator"/>
</dbReference>
<dbReference type="GO" id="GO:0004803">
    <property type="term" value="F:transposase activity"/>
    <property type="evidence" value="ECO:0007669"/>
    <property type="project" value="UniProtKB-UniRule"/>
</dbReference>
<dbReference type="Pfam" id="PF00872">
    <property type="entry name" value="Transposase_mut"/>
    <property type="match status" value="1"/>
</dbReference>
<dbReference type="GO" id="GO:0003677">
    <property type="term" value="F:DNA binding"/>
    <property type="evidence" value="ECO:0007669"/>
    <property type="project" value="UniProtKB-UniRule"/>
</dbReference>
<dbReference type="PANTHER" id="PTHR33217:SF8">
    <property type="entry name" value="MUTATOR FAMILY TRANSPOSASE"/>
    <property type="match status" value="1"/>
</dbReference>
<evidence type="ECO:0000256" key="5">
    <source>
        <dbReference type="ARBA" id="ARBA00023172"/>
    </source>
</evidence>
<keyword evidence="3 6" id="KW-0815">Transposition</keyword>
<evidence type="ECO:0000256" key="6">
    <source>
        <dbReference type="RuleBase" id="RU365089"/>
    </source>
</evidence>
<comment type="similarity">
    <text evidence="2 6">Belongs to the transposase mutator family.</text>
</comment>
<evidence type="ECO:0000256" key="2">
    <source>
        <dbReference type="ARBA" id="ARBA00010961"/>
    </source>
</evidence>
<dbReference type="AlphaFoldDB" id="A0A3F3ITK3"/>
<keyword evidence="6" id="KW-0814">Transposable element</keyword>
<organism evidence="7">
    <name type="scientific">Salmonella enterica</name>
    <name type="common">Salmonella choleraesuis</name>
    <dbReference type="NCBI Taxonomy" id="28901"/>
    <lineage>
        <taxon>Bacteria</taxon>
        <taxon>Pseudomonadati</taxon>
        <taxon>Pseudomonadota</taxon>
        <taxon>Gammaproteobacteria</taxon>
        <taxon>Enterobacterales</taxon>
        <taxon>Enterobacteriaceae</taxon>
        <taxon>Salmonella</taxon>
    </lineage>
</organism>
<reference evidence="7" key="1">
    <citation type="submission" date="2016-09" db="EMBL/GenBank/DDBJ databases">
        <title>Whole genome sequencing of Salmonella enterica.</title>
        <authorList>
            <person name="Bell R."/>
        </authorList>
    </citation>
    <scope>NUCLEOTIDE SEQUENCE [LARGE SCALE GENOMIC DNA]</scope>
    <source>
        <strain evidence="7">CFSAN044929</strain>
    </source>
</reference>
<evidence type="ECO:0000256" key="3">
    <source>
        <dbReference type="ARBA" id="ARBA00022578"/>
    </source>
</evidence>